<dbReference type="AlphaFoldDB" id="A0A3L7J9K8"/>
<dbReference type="Proteomes" id="UP000281094">
    <property type="component" value="Unassembled WGS sequence"/>
</dbReference>
<keyword evidence="3" id="KW-1185">Reference proteome</keyword>
<evidence type="ECO:0008006" key="4">
    <source>
        <dbReference type="Google" id="ProtNLM"/>
    </source>
</evidence>
<gene>
    <name evidence="2" type="ORF">D8780_01950</name>
</gene>
<reference evidence="2 3" key="1">
    <citation type="submission" date="2018-10" db="EMBL/GenBank/DDBJ databases">
        <title>Notoacmeibacter sp. M2BS9Y-3-1, whole genome shotgun sequence.</title>
        <authorList>
            <person name="Tuo L."/>
        </authorList>
    </citation>
    <scope>NUCLEOTIDE SEQUENCE [LARGE SCALE GENOMIC DNA]</scope>
    <source>
        <strain evidence="2 3">M2BS9Y-3-1</strain>
    </source>
</reference>
<evidence type="ECO:0000313" key="2">
    <source>
        <dbReference type="EMBL" id="RLQ87159.1"/>
    </source>
</evidence>
<dbReference type="EMBL" id="RCWN01000001">
    <property type="protein sequence ID" value="RLQ87159.1"/>
    <property type="molecule type" value="Genomic_DNA"/>
</dbReference>
<keyword evidence="1" id="KW-0732">Signal</keyword>
<sequence length="232" mass="25717">MTIAATDPQRCRQRATSRKTRYPARLLALFILLLSISPSVAQQIAPGSIDELAETDREVINDTPFAVRRTLAELVTQGFQPGNLERALMGRLAGNEQPSFSNFLVLGQRRCTVWWYGAGSTAKQRVASDRCAIEYGKSGETIIRNVTGDRFNIRLIPMEDGGVAYAGRSFLPSHFEQAYDADNPVNMFDEGYGNIAGRAVISDRSLLLVTGAERSHAEEDETFFQLVEVPDR</sequence>
<protein>
    <recommendedName>
        <fullName evidence="4">DUF4893 domain-containing protein</fullName>
    </recommendedName>
</protein>
<organism evidence="2 3">
    <name type="scientific">Notoacmeibacter ruber</name>
    <dbReference type="NCBI Taxonomy" id="2670375"/>
    <lineage>
        <taxon>Bacteria</taxon>
        <taxon>Pseudomonadati</taxon>
        <taxon>Pseudomonadota</taxon>
        <taxon>Alphaproteobacteria</taxon>
        <taxon>Hyphomicrobiales</taxon>
        <taxon>Notoacmeibacteraceae</taxon>
        <taxon>Notoacmeibacter</taxon>
    </lineage>
</organism>
<dbReference type="RefSeq" id="WP_121644127.1">
    <property type="nucleotide sequence ID" value="NZ_RCWN01000001.1"/>
</dbReference>
<feature type="signal peptide" evidence="1">
    <location>
        <begin position="1"/>
        <end position="41"/>
    </location>
</feature>
<comment type="caution">
    <text evidence="2">The sequence shown here is derived from an EMBL/GenBank/DDBJ whole genome shotgun (WGS) entry which is preliminary data.</text>
</comment>
<feature type="chain" id="PRO_5018268384" description="DUF4893 domain-containing protein" evidence="1">
    <location>
        <begin position="42"/>
        <end position="232"/>
    </location>
</feature>
<evidence type="ECO:0000313" key="3">
    <source>
        <dbReference type="Proteomes" id="UP000281094"/>
    </source>
</evidence>
<proteinExistence type="predicted"/>
<accession>A0A3L7J9K8</accession>
<evidence type="ECO:0000256" key="1">
    <source>
        <dbReference type="SAM" id="SignalP"/>
    </source>
</evidence>
<name>A0A3L7J9K8_9HYPH</name>